<reference evidence="1 2" key="1">
    <citation type="submission" date="2015-01" db="EMBL/GenBank/DDBJ databases">
        <title>Evolution of Trichinella species and genotypes.</title>
        <authorList>
            <person name="Korhonen P.K."/>
            <person name="Edoardo P."/>
            <person name="Giuseppe L.R."/>
            <person name="Gasser R.B."/>
        </authorList>
    </citation>
    <scope>NUCLEOTIDE SEQUENCE [LARGE SCALE GENOMIC DNA]</scope>
    <source>
        <strain evidence="1">ISS2496</strain>
    </source>
</reference>
<name>A0A0V0XDC5_9BILA</name>
<accession>A0A0V0XDC5</accession>
<keyword evidence="2" id="KW-1185">Reference proteome</keyword>
<protein>
    <submittedName>
        <fullName evidence="1">Uncharacterized protein</fullName>
    </submittedName>
</protein>
<organism evidence="1 2">
    <name type="scientific">Trichinella patagoniensis</name>
    <dbReference type="NCBI Taxonomy" id="990121"/>
    <lineage>
        <taxon>Eukaryota</taxon>
        <taxon>Metazoa</taxon>
        <taxon>Ecdysozoa</taxon>
        <taxon>Nematoda</taxon>
        <taxon>Enoplea</taxon>
        <taxon>Dorylaimia</taxon>
        <taxon>Trichinellida</taxon>
        <taxon>Trichinellidae</taxon>
        <taxon>Trichinella</taxon>
    </lineage>
</organism>
<dbReference type="Proteomes" id="UP000054783">
    <property type="component" value="Unassembled WGS sequence"/>
</dbReference>
<evidence type="ECO:0000313" key="1">
    <source>
        <dbReference type="EMBL" id="KRX85980.1"/>
    </source>
</evidence>
<evidence type="ECO:0000313" key="2">
    <source>
        <dbReference type="Proteomes" id="UP000054783"/>
    </source>
</evidence>
<comment type="caution">
    <text evidence="1">The sequence shown here is derived from an EMBL/GenBank/DDBJ whole genome shotgun (WGS) entry which is preliminary data.</text>
</comment>
<gene>
    <name evidence="1" type="ORF">T12_2522</name>
</gene>
<proteinExistence type="predicted"/>
<sequence length="55" mass="5967">MEPVAPKFNPCSSCPITFDLRDHPTSIRHGGFATLVLDPIVDGFHLTRVLMDGGS</sequence>
<feature type="non-terminal residue" evidence="1">
    <location>
        <position position="55"/>
    </location>
</feature>
<dbReference type="AlphaFoldDB" id="A0A0V0XDC5"/>
<dbReference type="EMBL" id="JYDQ01005168">
    <property type="protein sequence ID" value="KRX85980.1"/>
    <property type="molecule type" value="Genomic_DNA"/>
</dbReference>